<feature type="non-terminal residue" evidence="2">
    <location>
        <position position="1"/>
    </location>
</feature>
<protein>
    <recommendedName>
        <fullName evidence="4">UBZ4-type domain-containing protein</fullName>
    </recommendedName>
</protein>
<name>A0A5J4TVK5_9EUKA</name>
<dbReference type="EMBL" id="SNRW01025317">
    <property type="protein sequence ID" value="KAA6361601.1"/>
    <property type="molecule type" value="Genomic_DNA"/>
</dbReference>
<dbReference type="AlphaFoldDB" id="A0A5J4TVK5"/>
<reference evidence="2 3" key="1">
    <citation type="submission" date="2019-03" db="EMBL/GenBank/DDBJ databases">
        <title>Single cell metagenomics reveals metabolic interactions within the superorganism composed of flagellate Streblomastix strix and complex community of Bacteroidetes bacteria on its surface.</title>
        <authorList>
            <person name="Treitli S.C."/>
            <person name="Kolisko M."/>
            <person name="Husnik F."/>
            <person name="Keeling P."/>
            <person name="Hampl V."/>
        </authorList>
    </citation>
    <scope>NUCLEOTIDE SEQUENCE [LARGE SCALE GENOMIC DNA]</scope>
    <source>
        <strain evidence="2">ST1C</strain>
    </source>
</reference>
<gene>
    <name evidence="2" type="ORF">EZS28_042872</name>
</gene>
<evidence type="ECO:0008006" key="4">
    <source>
        <dbReference type="Google" id="ProtNLM"/>
    </source>
</evidence>
<sequence length="183" mass="21329">KEQIEENKDQSQQDKEEQKDDLTAQDDRDILLSYTDVNREQYGKNMKSPPRSISPPPYILPSPDNNSQSEQNNSSPSSAQTERQIICPFCENEFQKEDAFSHAQQCSTNPQHKLLFTSAQLILPQMEQTEDGFFHQKQGLHPLCPICNKVPIFSIENHFFSEHHDENQIFRKLLQFHNEMQQP</sequence>
<evidence type="ECO:0000313" key="2">
    <source>
        <dbReference type="EMBL" id="KAA6361601.1"/>
    </source>
</evidence>
<feature type="compositionally biased region" description="Low complexity" evidence="1">
    <location>
        <begin position="61"/>
        <end position="80"/>
    </location>
</feature>
<feature type="compositionally biased region" description="Basic and acidic residues" evidence="1">
    <location>
        <begin position="1"/>
        <end position="30"/>
    </location>
</feature>
<feature type="region of interest" description="Disordered" evidence="1">
    <location>
        <begin position="1"/>
        <end position="80"/>
    </location>
</feature>
<evidence type="ECO:0000313" key="3">
    <source>
        <dbReference type="Proteomes" id="UP000324800"/>
    </source>
</evidence>
<dbReference type="Proteomes" id="UP000324800">
    <property type="component" value="Unassembled WGS sequence"/>
</dbReference>
<organism evidence="2 3">
    <name type="scientific">Streblomastix strix</name>
    <dbReference type="NCBI Taxonomy" id="222440"/>
    <lineage>
        <taxon>Eukaryota</taxon>
        <taxon>Metamonada</taxon>
        <taxon>Preaxostyla</taxon>
        <taxon>Oxymonadida</taxon>
        <taxon>Streblomastigidae</taxon>
        <taxon>Streblomastix</taxon>
    </lineage>
</organism>
<comment type="caution">
    <text evidence="2">The sequence shown here is derived from an EMBL/GenBank/DDBJ whole genome shotgun (WGS) entry which is preliminary data.</text>
</comment>
<accession>A0A5J4TVK5</accession>
<evidence type="ECO:0000256" key="1">
    <source>
        <dbReference type="SAM" id="MobiDB-lite"/>
    </source>
</evidence>
<proteinExistence type="predicted"/>